<protein>
    <recommendedName>
        <fullName evidence="4">Extracellular membrane protein CFEM domain-containing protein</fullName>
    </recommendedName>
</protein>
<evidence type="ECO:0000313" key="3">
    <source>
        <dbReference type="Proteomes" id="UP000283895"/>
    </source>
</evidence>
<feature type="chain" id="PRO_5019514745" description="Extracellular membrane protein CFEM domain-containing protein" evidence="1">
    <location>
        <begin position="24"/>
        <end position="223"/>
    </location>
</feature>
<dbReference type="STRING" id="356882.A0A423VMG1"/>
<keyword evidence="1" id="KW-0732">Signal</keyword>
<name>A0A423VMG1_9PEZI</name>
<dbReference type="Proteomes" id="UP000283895">
    <property type="component" value="Unassembled WGS sequence"/>
</dbReference>
<evidence type="ECO:0000313" key="2">
    <source>
        <dbReference type="EMBL" id="ROV92207.1"/>
    </source>
</evidence>
<comment type="caution">
    <text evidence="2">The sequence shown here is derived from an EMBL/GenBank/DDBJ whole genome shotgun (WGS) entry which is preliminary data.</text>
</comment>
<evidence type="ECO:0008006" key="4">
    <source>
        <dbReference type="Google" id="ProtNLM"/>
    </source>
</evidence>
<evidence type="ECO:0000256" key="1">
    <source>
        <dbReference type="SAM" id="SignalP"/>
    </source>
</evidence>
<reference evidence="2 3" key="1">
    <citation type="submission" date="2015-09" db="EMBL/GenBank/DDBJ databases">
        <title>Host preference determinants of Valsa canker pathogens revealed by comparative genomics.</title>
        <authorList>
            <person name="Yin Z."/>
            <person name="Huang L."/>
        </authorList>
    </citation>
    <scope>NUCLEOTIDE SEQUENCE [LARGE SCALE GENOMIC DNA]</scope>
    <source>
        <strain evidence="2 3">03-1</strain>
    </source>
</reference>
<feature type="signal peptide" evidence="1">
    <location>
        <begin position="1"/>
        <end position="23"/>
    </location>
</feature>
<organism evidence="2 3">
    <name type="scientific">Cytospora schulzeri</name>
    <dbReference type="NCBI Taxonomy" id="448051"/>
    <lineage>
        <taxon>Eukaryota</taxon>
        <taxon>Fungi</taxon>
        <taxon>Dikarya</taxon>
        <taxon>Ascomycota</taxon>
        <taxon>Pezizomycotina</taxon>
        <taxon>Sordariomycetes</taxon>
        <taxon>Sordariomycetidae</taxon>
        <taxon>Diaporthales</taxon>
        <taxon>Cytosporaceae</taxon>
        <taxon>Cytospora</taxon>
    </lineage>
</organism>
<keyword evidence="3" id="KW-1185">Reference proteome</keyword>
<dbReference type="EMBL" id="LKEA01000051">
    <property type="protein sequence ID" value="ROV92207.1"/>
    <property type="molecule type" value="Genomic_DNA"/>
</dbReference>
<dbReference type="AlphaFoldDB" id="A0A423VMG1"/>
<dbReference type="OrthoDB" id="3836772at2759"/>
<accession>A0A423VMG1</accession>
<proteinExistence type="predicted"/>
<sequence length="223" mass="23226">MKSFIVAASLSAVSYAQLDVALATDCSGLTNQCLGLPDVDDSRCNAGQAQCDQCQSDHAICQAPETDFSISQDACDDQLIFCVSSSFPQLRESESPAPTVTTTTTAPLATDSMTSDQCQTVYYQCLLGGKKQELCVCDLSTCKGEDTARSRASCSSMSVAATATSTPTCFYGWTQETASSEASPVDAERKSTNFKTNIVTGGVASSSVSLIGLAAALIAPLIV</sequence>
<gene>
    <name evidence="2" type="ORF">VMCG_09300</name>
</gene>